<gene>
    <name evidence="1" type="ordered locus">LD85_0431</name>
</gene>
<dbReference type="KEGG" id="sii:LD85_0431"/>
<name>D2PG16_SACI9</name>
<dbReference type="Proteomes" id="UP000001404">
    <property type="component" value="Chromosome"/>
</dbReference>
<organism evidence="1 2">
    <name type="scientific">Saccharolobus islandicus (strain L.D.8.5 / Lassen #2)</name>
    <name type="common">Sulfolobus islandicus</name>
    <dbReference type="NCBI Taxonomy" id="425944"/>
    <lineage>
        <taxon>Archaea</taxon>
        <taxon>Thermoproteota</taxon>
        <taxon>Thermoprotei</taxon>
        <taxon>Sulfolobales</taxon>
        <taxon>Sulfolobaceae</taxon>
        <taxon>Saccharolobus</taxon>
    </lineage>
</organism>
<proteinExistence type="predicted"/>
<protein>
    <submittedName>
        <fullName evidence="1">Uncharacterized protein</fullName>
    </submittedName>
</protein>
<dbReference type="EMBL" id="CP001731">
    <property type="protein sequence ID" value="ADB86210.1"/>
    <property type="molecule type" value="Genomic_DNA"/>
</dbReference>
<evidence type="ECO:0000313" key="1">
    <source>
        <dbReference type="EMBL" id="ADB86210.1"/>
    </source>
</evidence>
<accession>D2PG16</accession>
<sequence>MEMLKAQAIDLVEFSEAYTSSINPLDDKKLKKDKQFKEMVVKVFNPYVMTGTAHEGGGIKIFEVTARYLESDEVLLERDSIAPLNLVKKVDGRVVAFSNKSFAQTSSIVLANIATWVLSTHVEIRGRAYLFRLIRPIIIPNTPNNPCQLPSQSNIQLPTFQPILVCLIKLQQSRVPRITPHCQKVEQATQVLITPLGNPPTYYSSSTPLNYGI</sequence>
<reference evidence="2" key="1">
    <citation type="journal article" date="2009" name="Proc. Natl. Acad. Sci. U.S.A.">
        <title>Biogeography of the Sulfolobus islandicus pan-genome.</title>
        <authorList>
            <person name="Reno M.L."/>
            <person name="Held N.L."/>
            <person name="Fields C.J."/>
            <person name="Burke P.V."/>
            <person name="Whitaker R.J."/>
        </authorList>
    </citation>
    <scope>NUCLEOTIDE SEQUENCE [LARGE SCALE GENOMIC DNA]</scope>
    <source>
        <strain evidence="2">L.D.8.5 / Lassen #2</strain>
    </source>
</reference>
<dbReference type="HOGENOM" id="CLU_1292082_0_0_2"/>
<evidence type="ECO:0000313" key="2">
    <source>
        <dbReference type="Proteomes" id="UP000001404"/>
    </source>
</evidence>
<dbReference type="AlphaFoldDB" id="D2PG16"/>